<dbReference type="EMBL" id="VGJX01000735">
    <property type="protein sequence ID" value="MBM3275819.1"/>
    <property type="molecule type" value="Genomic_DNA"/>
</dbReference>
<protein>
    <submittedName>
        <fullName evidence="1">Uncharacterized protein</fullName>
    </submittedName>
</protein>
<proteinExistence type="predicted"/>
<feature type="non-terminal residue" evidence="1">
    <location>
        <position position="95"/>
    </location>
</feature>
<evidence type="ECO:0000313" key="2">
    <source>
        <dbReference type="Proteomes" id="UP000703893"/>
    </source>
</evidence>
<dbReference type="AlphaFoldDB" id="A0A937X7Z1"/>
<gene>
    <name evidence="1" type="ORF">FJZ00_11745</name>
</gene>
<evidence type="ECO:0000313" key="1">
    <source>
        <dbReference type="EMBL" id="MBM3275819.1"/>
    </source>
</evidence>
<reference evidence="1 2" key="1">
    <citation type="submission" date="2019-03" db="EMBL/GenBank/DDBJ databases">
        <title>Lake Tanganyika Metagenome-Assembled Genomes (MAGs).</title>
        <authorList>
            <person name="Tran P."/>
        </authorList>
    </citation>
    <scope>NUCLEOTIDE SEQUENCE [LARGE SCALE GENOMIC DNA]</scope>
    <source>
        <strain evidence="1">K_DeepCast_65m_m2_236</strain>
    </source>
</reference>
<dbReference type="Proteomes" id="UP000703893">
    <property type="component" value="Unassembled WGS sequence"/>
</dbReference>
<organism evidence="1 2">
    <name type="scientific">Candidatus Tanganyikabacteria bacterium</name>
    <dbReference type="NCBI Taxonomy" id="2961651"/>
    <lineage>
        <taxon>Bacteria</taxon>
        <taxon>Bacillati</taxon>
        <taxon>Candidatus Sericytochromatia</taxon>
        <taxon>Candidatus Tanganyikabacteria</taxon>
    </lineage>
</organism>
<name>A0A937X7Z1_9BACT</name>
<accession>A0A937X7Z1</accession>
<comment type="caution">
    <text evidence="1">The sequence shown here is derived from an EMBL/GenBank/DDBJ whole genome shotgun (WGS) entry which is preliminary data.</text>
</comment>
<sequence>MSGATLDAGGLIALDKGSRKMLALLARARELGLRVTVPGTALAQAMRNPTRQARLTRFVRQPTTDVVPLDKYDATSTGILLATSGTSDITDAHVV</sequence>